<comment type="caution">
    <text evidence="2">The sequence shown here is derived from an EMBL/GenBank/DDBJ whole genome shotgun (WGS) entry which is preliminary data.</text>
</comment>
<sequence>MKEKRKLVLDAFSNKQIQRVPVGFWWHFADEYRQFRGLLDDGIIQATIDGTKKMYGDLKPDMVKIMSDGFFGHPSIMKNDINNIDDIKKIRSIGNSSPWYDKQIDMVNSILDYFDGEVAAFYNIFAPLNYIRLYTECYKKQPDLFVKLFFEDPNAMLEASLEIANDLLVLADKLKSKTKLDGIYYSVQSVQSQDDDLNFHQKYVLPSDKKVLDKINSLWDNNILHICGYADYTNDLSFYKDYKAKVYNWAVNTEKVSLAEGKKFFGNACVLGGFDNNRGTLIDVGPDTAIENYVDSLIKEAGTTGVIIGADCTIAPEIGYKRLEQVRNYAEKYSK</sequence>
<name>A0A0E2EHI3_TREDN</name>
<dbReference type="GO" id="GO:0004853">
    <property type="term" value="F:uroporphyrinogen decarboxylase activity"/>
    <property type="evidence" value="ECO:0007669"/>
    <property type="project" value="InterPro"/>
</dbReference>
<dbReference type="HOGENOM" id="CLU_040933_1_1_12"/>
<dbReference type="Gene3D" id="3.20.20.210">
    <property type="match status" value="1"/>
</dbReference>
<dbReference type="CDD" id="cd03465">
    <property type="entry name" value="URO-D_like"/>
    <property type="match status" value="1"/>
</dbReference>
<accession>A0A0E2EHI3</accession>
<dbReference type="InterPro" id="IPR000257">
    <property type="entry name" value="Uroporphyrinogen_deCOase"/>
</dbReference>
<organism evidence="2">
    <name type="scientific">Treponema denticola H-22</name>
    <dbReference type="NCBI Taxonomy" id="999432"/>
    <lineage>
        <taxon>Bacteria</taxon>
        <taxon>Pseudomonadati</taxon>
        <taxon>Spirochaetota</taxon>
        <taxon>Spirochaetia</taxon>
        <taxon>Spirochaetales</taxon>
        <taxon>Treponemataceae</taxon>
        <taxon>Treponema</taxon>
    </lineage>
</organism>
<dbReference type="PATRIC" id="fig|999432.5.peg.1090"/>
<dbReference type="SUPFAM" id="SSF51726">
    <property type="entry name" value="UROD/MetE-like"/>
    <property type="match status" value="1"/>
</dbReference>
<dbReference type="RefSeq" id="WP_002683991.1">
    <property type="nucleotide sequence ID" value="NZ_CM001795.1"/>
</dbReference>
<evidence type="ECO:0000259" key="1">
    <source>
        <dbReference type="Pfam" id="PF01208"/>
    </source>
</evidence>
<dbReference type="Proteomes" id="UP000011705">
    <property type="component" value="Chromosome"/>
</dbReference>
<dbReference type="GO" id="GO:0006779">
    <property type="term" value="P:porphyrin-containing compound biosynthetic process"/>
    <property type="evidence" value="ECO:0007669"/>
    <property type="project" value="InterPro"/>
</dbReference>
<evidence type="ECO:0000313" key="2">
    <source>
        <dbReference type="EMBL" id="EMB33669.1"/>
    </source>
</evidence>
<proteinExistence type="predicted"/>
<gene>
    <name evidence="2" type="ORF">HMPREF9726_01049</name>
</gene>
<protein>
    <recommendedName>
        <fullName evidence="1">Uroporphyrinogen decarboxylase (URO-D) domain-containing protein</fullName>
    </recommendedName>
</protein>
<feature type="domain" description="Uroporphyrinogen decarboxylase (URO-D)" evidence="1">
    <location>
        <begin position="77"/>
        <end position="332"/>
    </location>
</feature>
<dbReference type="Pfam" id="PF01208">
    <property type="entry name" value="URO-D"/>
    <property type="match status" value="1"/>
</dbReference>
<dbReference type="InterPro" id="IPR038071">
    <property type="entry name" value="UROD/MetE-like_sf"/>
</dbReference>
<reference evidence="2" key="1">
    <citation type="submission" date="2012-01" db="EMBL/GenBank/DDBJ databases">
        <title>The Genome Sequence of Treponema denticola H-22.</title>
        <authorList>
            <consortium name="The Broad Institute Genome Sequencing Platform"/>
            <person name="Earl A."/>
            <person name="Ward D."/>
            <person name="Feldgarden M."/>
            <person name="Gevers D."/>
            <person name="Blanton J.M."/>
            <person name="Fenno C.J."/>
            <person name="Baranova O.V."/>
            <person name="Mathney J."/>
            <person name="Dewhirst F.E."/>
            <person name="Izard J."/>
            <person name="Young S.K."/>
            <person name="Zeng Q."/>
            <person name="Gargeya S."/>
            <person name="Fitzgerald M."/>
            <person name="Haas B."/>
            <person name="Abouelleil A."/>
            <person name="Alvarado L."/>
            <person name="Arachchi H.M."/>
            <person name="Berlin A."/>
            <person name="Chapman S.B."/>
            <person name="Gearin G."/>
            <person name="Goldberg J."/>
            <person name="Griggs A."/>
            <person name="Gujja S."/>
            <person name="Hansen M."/>
            <person name="Heiman D."/>
            <person name="Howarth C."/>
            <person name="Larimer J."/>
            <person name="Lui A."/>
            <person name="MacDonald P.J.P."/>
            <person name="McCowen C."/>
            <person name="Montmayeur A."/>
            <person name="Murphy C."/>
            <person name="Neiman D."/>
            <person name="Pearson M."/>
            <person name="Priest M."/>
            <person name="Roberts A."/>
            <person name="Saif S."/>
            <person name="Shea T."/>
            <person name="Sisk P."/>
            <person name="Stolte C."/>
            <person name="Sykes S."/>
            <person name="Wortman J."/>
            <person name="Nusbaum C."/>
            <person name="Birren B."/>
        </authorList>
    </citation>
    <scope>NUCLEOTIDE SEQUENCE [LARGE SCALE GENOMIC DNA]</scope>
    <source>
        <strain evidence="2">H-22</strain>
    </source>
</reference>
<dbReference type="EMBL" id="AGDV01000010">
    <property type="protein sequence ID" value="EMB33669.1"/>
    <property type="molecule type" value="Genomic_DNA"/>
</dbReference>
<dbReference type="AlphaFoldDB" id="A0A0E2EHI3"/>